<dbReference type="Pfam" id="PF11951">
    <property type="entry name" value="Fungal_trans_2"/>
    <property type="match status" value="1"/>
</dbReference>
<keyword evidence="2" id="KW-0539">Nucleus</keyword>
<comment type="caution">
    <text evidence="3">The sequence shown here is derived from an EMBL/GenBank/DDBJ whole genome shotgun (WGS) entry which is preliminary data.</text>
</comment>
<dbReference type="GO" id="GO:0005634">
    <property type="term" value="C:nucleus"/>
    <property type="evidence" value="ECO:0007669"/>
    <property type="project" value="UniProtKB-SubCell"/>
</dbReference>
<name>A0AA43TUR3_9LECA</name>
<dbReference type="EMBL" id="JAPUFD010000007">
    <property type="protein sequence ID" value="MDI1488564.1"/>
    <property type="molecule type" value="Genomic_DNA"/>
</dbReference>
<evidence type="ECO:0000313" key="3">
    <source>
        <dbReference type="EMBL" id="MDI1488564.1"/>
    </source>
</evidence>
<evidence type="ECO:0000256" key="1">
    <source>
        <dbReference type="ARBA" id="ARBA00004123"/>
    </source>
</evidence>
<organism evidence="3 4">
    <name type="scientific">Ramalina farinacea</name>
    <dbReference type="NCBI Taxonomy" id="258253"/>
    <lineage>
        <taxon>Eukaryota</taxon>
        <taxon>Fungi</taxon>
        <taxon>Dikarya</taxon>
        <taxon>Ascomycota</taxon>
        <taxon>Pezizomycotina</taxon>
        <taxon>Lecanoromycetes</taxon>
        <taxon>OSLEUM clade</taxon>
        <taxon>Lecanoromycetidae</taxon>
        <taxon>Lecanorales</taxon>
        <taxon>Lecanorineae</taxon>
        <taxon>Ramalinaceae</taxon>
        <taxon>Ramalina</taxon>
    </lineage>
</organism>
<dbReference type="PANTHER" id="PTHR37534">
    <property type="entry name" value="TRANSCRIPTIONAL ACTIVATOR PROTEIN UGA3"/>
    <property type="match status" value="1"/>
</dbReference>
<gene>
    <name evidence="3" type="ORF">OHK93_007839</name>
</gene>
<dbReference type="GO" id="GO:0045944">
    <property type="term" value="P:positive regulation of transcription by RNA polymerase II"/>
    <property type="evidence" value="ECO:0007669"/>
    <property type="project" value="TreeGrafter"/>
</dbReference>
<dbReference type="GO" id="GO:0000976">
    <property type="term" value="F:transcription cis-regulatory region binding"/>
    <property type="evidence" value="ECO:0007669"/>
    <property type="project" value="TreeGrafter"/>
</dbReference>
<dbReference type="Proteomes" id="UP001161017">
    <property type="component" value="Unassembled WGS sequence"/>
</dbReference>
<comment type="subcellular location">
    <subcellularLocation>
        <location evidence="1">Nucleus</location>
    </subcellularLocation>
</comment>
<evidence type="ECO:0000313" key="4">
    <source>
        <dbReference type="Proteomes" id="UP001161017"/>
    </source>
</evidence>
<evidence type="ECO:0000256" key="2">
    <source>
        <dbReference type="ARBA" id="ARBA00023242"/>
    </source>
</evidence>
<dbReference type="PANTHER" id="PTHR37534:SF9">
    <property type="entry name" value="ZN(II)2CYS6 TRANSCRIPTION FACTOR (EUROFUNG)"/>
    <property type="match status" value="1"/>
</dbReference>
<dbReference type="GO" id="GO:0003700">
    <property type="term" value="F:DNA-binding transcription factor activity"/>
    <property type="evidence" value="ECO:0007669"/>
    <property type="project" value="TreeGrafter"/>
</dbReference>
<proteinExistence type="predicted"/>
<accession>A0AA43TUR3</accession>
<keyword evidence="4" id="KW-1185">Reference proteome</keyword>
<protein>
    <submittedName>
        <fullName evidence="3">Uncharacterized protein</fullName>
    </submittedName>
</protein>
<dbReference type="AlphaFoldDB" id="A0AA43TUR3"/>
<dbReference type="InterPro" id="IPR021858">
    <property type="entry name" value="Fun_TF"/>
</dbReference>
<sequence length="442" mass="49833">MDLFDLGCYFSHHVPFKARSLPLLKYAACAYAAKQLFRAKGKKAVYGGVAGVSAHMESFDDQAVDWEWEGALYYDRSIGLLKEEIQDQNAIRSDEVVAASAILSVYEFISDNGSAWSRHLNGTKSLLDIVEDSMMPIEVPGSYYPAVSPRRQPSTARRATFWNFARQDYIAAFINDSHTRLDTEDLQMWRDAGLQLTEQGDVVPSDRSRQSLFEGETMGEDMFSNALVWVSSRICNYLASGEVFEPTPAGDKTEVPRMEVGLVGESQVSLLQRWGALETALEIWHDGLPATFQPSARIKTAGRDLGCRHDASLRFEEIWYVMPMCAATMQHYHMARILLLINKPHETTAGRSTIGDRIGSYRAIDREATRHCYEICGIALARPPASVRVHSTQPLFVAGQYFEQTNERQVVLDLLRSIKDDLGWSTEDRIQQLLKQWGWDDG</sequence>
<reference evidence="3" key="1">
    <citation type="journal article" date="2023" name="Genome Biol. Evol.">
        <title>First Whole Genome Sequence and Flow Cytometry Genome Size Data for the Lichen-Forming Fungus Ramalina farinacea (Ascomycota).</title>
        <authorList>
            <person name="Llewellyn T."/>
            <person name="Mian S."/>
            <person name="Hill R."/>
            <person name="Leitch I.J."/>
            <person name="Gaya E."/>
        </authorList>
    </citation>
    <scope>NUCLEOTIDE SEQUENCE</scope>
    <source>
        <strain evidence="3">LIQ254RAFAR</strain>
    </source>
</reference>